<keyword evidence="2" id="KW-1185">Reference proteome</keyword>
<dbReference type="InterPro" id="IPR013785">
    <property type="entry name" value="Aldolase_TIM"/>
</dbReference>
<protein>
    <recommendedName>
        <fullName evidence="3">Dihydrodipicolinate synthase</fullName>
    </recommendedName>
</protein>
<dbReference type="SMART" id="SM01130">
    <property type="entry name" value="DHDPS"/>
    <property type="match status" value="1"/>
</dbReference>
<dbReference type="GO" id="GO:0008840">
    <property type="term" value="F:4-hydroxy-tetrahydrodipicolinate synthase activity"/>
    <property type="evidence" value="ECO:0007669"/>
    <property type="project" value="TreeGrafter"/>
</dbReference>
<dbReference type="Pfam" id="PF00701">
    <property type="entry name" value="DHDPS"/>
    <property type="match status" value="1"/>
</dbReference>
<evidence type="ECO:0000313" key="2">
    <source>
        <dbReference type="Proteomes" id="UP001174997"/>
    </source>
</evidence>
<sequence length="335" mass="35861">MSLAMAEASVPPPPPGLWVPSITLFSPSDTLDLASQSLYFQYLSQPSTGLSGLLVLGTNGEPFLLTREERSSLLHLARKTVPPGFPIMAGVSGHSTAQVREFISDAQAAGADYVLVLPCAYFGAKPSVVEGFFREVSQYVRQLGRERGKEMGVVIYNFPGVTNGVDMDSEMISRIVKENSNVVGVKLTCGSVAKVTRLAAEFGRGRFSVFGGQSDFLIGGLSVGSAGCVAAFGNVFPRVIGRVYRLWKEGRTEEALELHRKAALGEQKLKALGVAGTKLAAGIFTGVKAGVVKEGELEGVEGRFRMRAPYEALGRGESERIWEGLRGLDEVEKGL</sequence>
<dbReference type="PANTHER" id="PTHR12128">
    <property type="entry name" value="DIHYDRODIPICOLINATE SYNTHASE"/>
    <property type="match status" value="1"/>
</dbReference>
<accession>A0AA40DCU3</accession>
<reference evidence="1" key="1">
    <citation type="submission" date="2023-06" db="EMBL/GenBank/DDBJ databases">
        <title>Genome-scale phylogeny and comparative genomics of the fungal order Sordariales.</title>
        <authorList>
            <consortium name="Lawrence Berkeley National Laboratory"/>
            <person name="Hensen N."/>
            <person name="Bonometti L."/>
            <person name="Westerberg I."/>
            <person name="Brannstrom I.O."/>
            <person name="Guillou S."/>
            <person name="Cros-Aarteil S."/>
            <person name="Calhoun S."/>
            <person name="Haridas S."/>
            <person name="Kuo A."/>
            <person name="Mondo S."/>
            <person name="Pangilinan J."/>
            <person name="Riley R."/>
            <person name="Labutti K."/>
            <person name="Andreopoulos B."/>
            <person name="Lipzen A."/>
            <person name="Chen C."/>
            <person name="Yanf M."/>
            <person name="Daum C."/>
            <person name="Ng V."/>
            <person name="Clum A."/>
            <person name="Steindorff A."/>
            <person name="Ohm R."/>
            <person name="Martin F."/>
            <person name="Silar P."/>
            <person name="Natvig D."/>
            <person name="Lalanne C."/>
            <person name="Gautier V."/>
            <person name="Ament-Velasquez S.L."/>
            <person name="Kruys A."/>
            <person name="Hutchinson M.I."/>
            <person name="Powell A.J."/>
            <person name="Barry K."/>
            <person name="Miller A.N."/>
            <person name="Grigoriev I.V."/>
            <person name="Debuchy R."/>
            <person name="Gladieux P."/>
            <person name="Thoren M.H."/>
            <person name="Johannesson H."/>
        </authorList>
    </citation>
    <scope>NUCLEOTIDE SEQUENCE</scope>
    <source>
        <strain evidence="1">CBS 307.81</strain>
    </source>
</reference>
<dbReference type="CDD" id="cd00408">
    <property type="entry name" value="DHDPS-like"/>
    <property type="match status" value="1"/>
</dbReference>
<dbReference type="Proteomes" id="UP001174997">
    <property type="component" value="Unassembled WGS sequence"/>
</dbReference>
<proteinExistence type="predicted"/>
<dbReference type="EMBL" id="JAULSY010000016">
    <property type="protein sequence ID" value="KAK0672011.1"/>
    <property type="molecule type" value="Genomic_DNA"/>
</dbReference>
<dbReference type="InterPro" id="IPR002220">
    <property type="entry name" value="DapA-like"/>
</dbReference>
<organism evidence="1 2">
    <name type="scientific">Cercophora samala</name>
    <dbReference type="NCBI Taxonomy" id="330535"/>
    <lineage>
        <taxon>Eukaryota</taxon>
        <taxon>Fungi</taxon>
        <taxon>Dikarya</taxon>
        <taxon>Ascomycota</taxon>
        <taxon>Pezizomycotina</taxon>
        <taxon>Sordariomycetes</taxon>
        <taxon>Sordariomycetidae</taxon>
        <taxon>Sordariales</taxon>
        <taxon>Lasiosphaeriaceae</taxon>
        <taxon>Cercophora</taxon>
    </lineage>
</organism>
<gene>
    <name evidence="1" type="ORF">QBC41DRAFT_383346</name>
</gene>
<dbReference type="SUPFAM" id="SSF51569">
    <property type="entry name" value="Aldolase"/>
    <property type="match status" value="1"/>
</dbReference>
<dbReference type="PANTHER" id="PTHR12128:SF47">
    <property type="entry name" value="DIHYDRODIPICOLINATE SYNTHASE-RELATED"/>
    <property type="match status" value="1"/>
</dbReference>
<comment type="caution">
    <text evidence="1">The sequence shown here is derived from an EMBL/GenBank/DDBJ whole genome shotgun (WGS) entry which is preliminary data.</text>
</comment>
<evidence type="ECO:0008006" key="3">
    <source>
        <dbReference type="Google" id="ProtNLM"/>
    </source>
</evidence>
<dbReference type="AlphaFoldDB" id="A0AA40DCU3"/>
<evidence type="ECO:0000313" key="1">
    <source>
        <dbReference type="EMBL" id="KAK0672011.1"/>
    </source>
</evidence>
<name>A0AA40DCU3_9PEZI</name>
<dbReference type="Gene3D" id="3.20.20.70">
    <property type="entry name" value="Aldolase class I"/>
    <property type="match status" value="1"/>
</dbReference>